<evidence type="ECO:0000256" key="1">
    <source>
        <dbReference type="SAM" id="MobiDB-lite"/>
    </source>
</evidence>
<evidence type="ECO:0000313" key="3">
    <source>
        <dbReference type="Proteomes" id="UP000199561"/>
    </source>
</evidence>
<dbReference type="STRING" id="52442.SAMN05421880_13324"/>
<organism evidence="2 3">
    <name type="scientific">Nitrosomonas nitrosa</name>
    <dbReference type="NCBI Taxonomy" id="52442"/>
    <lineage>
        <taxon>Bacteria</taxon>
        <taxon>Pseudomonadati</taxon>
        <taxon>Pseudomonadota</taxon>
        <taxon>Betaproteobacteria</taxon>
        <taxon>Nitrosomonadales</taxon>
        <taxon>Nitrosomonadaceae</taxon>
        <taxon>Nitrosomonas</taxon>
    </lineage>
</organism>
<keyword evidence="3" id="KW-1185">Reference proteome</keyword>
<gene>
    <name evidence="2" type="ORF">SAMN05421880_13324</name>
</gene>
<reference evidence="2 3" key="1">
    <citation type="submission" date="2016-10" db="EMBL/GenBank/DDBJ databases">
        <authorList>
            <person name="de Groot N.N."/>
        </authorList>
    </citation>
    <scope>NUCLEOTIDE SEQUENCE [LARGE SCALE GENOMIC DNA]</scope>
    <source>
        <strain evidence="2 3">Nm146</strain>
    </source>
</reference>
<dbReference type="EMBL" id="FOUF01000033">
    <property type="protein sequence ID" value="SFM78222.1"/>
    <property type="molecule type" value="Genomic_DNA"/>
</dbReference>
<sequence length="281" mass="32029">MPEEEIFVNLEQESCTVDEAVAKMLGWLRPPIHRRIIKVTPYGEIPPAYLPTMRHLPMPLDELLTQQREMTRSEFLDACVIYKSYEAIEEKEKKVIECDERIRKASIYLRAIKKELTNKTSMLVIDQEATDETGELHITLDSLDQFAREKFGIALLDSLEPISSTENNPSTAQSPIPPDTQTTRDSHQDNKKLSRMQQQEHAVLEIIKELGHNPKCLPVNTPGKAGVKAEVRKRLDGHPLFKGSTIFEKTWERLRSRKELVYADEVSFPQKNTMGDTCGGG</sequence>
<feature type="compositionally biased region" description="Basic and acidic residues" evidence="1">
    <location>
        <begin position="182"/>
        <end position="192"/>
    </location>
</feature>
<evidence type="ECO:0000313" key="2">
    <source>
        <dbReference type="EMBL" id="SFM78222.1"/>
    </source>
</evidence>
<dbReference type="Proteomes" id="UP000199561">
    <property type="component" value="Unassembled WGS sequence"/>
</dbReference>
<name>A0A1I4TN56_9PROT</name>
<feature type="region of interest" description="Disordered" evidence="1">
    <location>
        <begin position="162"/>
        <end position="198"/>
    </location>
</feature>
<accession>A0A1I4TN56</accession>
<feature type="compositionally biased region" description="Polar residues" evidence="1">
    <location>
        <begin position="162"/>
        <end position="181"/>
    </location>
</feature>
<proteinExistence type="predicted"/>
<dbReference type="AlphaFoldDB" id="A0A1I4TN56"/>
<protein>
    <submittedName>
        <fullName evidence="2">Uncharacterized protein</fullName>
    </submittedName>
</protein>